<dbReference type="GO" id="GO:0004138">
    <property type="term" value="F:deoxyguanosine kinase activity"/>
    <property type="evidence" value="ECO:0007669"/>
    <property type="project" value="UniProtKB-EC"/>
</dbReference>
<dbReference type="Proteomes" id="UP000021816">
    <property type="component" value="Unassembled WGS sequence"/>
</dbReference>
<dbReference type="CDD" id="cd01673">
    <property type="entry name" value="dNK"/>
    <property type="match status" value="1"/>
</dbReference>
<feature type="binding site" evidence="2">
    <location>
        <begin position="17"/>
        <end position="25"/>
    </location>
    <ligand>
        <name>ATP</name>
        <dbReference type="ChEBI" id="CHEBI:30616"/>
    </ligand>
</feature>
<dbReference type="InterPro" id="IPR050566">
    <property type="entry name" value="Deoxyribonucleoside_kinase"/>
</dbReference>
<dbReference type="PIRSF" id="PIRSF000705">
    <property type="entry name" value="DNK"/>
    <property type="match status" value="1"/>
</dbReference>
<evidence type="ECO:0000313" key="4">
    <source>
        <dbReference type="EMBL" id="EXI81715.1"/>
    </source>
</evidence>
<dbReference type="STRING" id="1454003.AW10_01022"/>
<dbReference type="EC" id="2.7.1.113" evidence="4"/>
<reference evidence="4 5" key="1">
    <citation type="submission" date="2014-02" db="EMBL/GenBank/DDBJ databases">
        <title>Expanding our view of genomic diversity in Candidatus Accumulibacter clades.</title>
        <authorList>
            <person name="Skennerton C.T."/>
            <person name="Barr J.J."/>
            <person name="Slater F.R."/>
            <person name="Bond P.L."/>
            <person name="Tyson G.W."/>
        </authorList>
    </citation>
    <scope>NUCLEOTIDE SEQUENCE [LARGE SCALE GENOMIC DNA]</scope>
    <source>
        <strain evidence="5">BA-92</strain>
    </source>
</reference>
<dbReference type="GO" id="GO:0005524">
    <property type="term" value="F:ATP binding"/>
    <property type="evidence" value="ECO:0007669"/>
    <property type="project" value="UniProtKB-KW"/>
</dbReference>
<gene>
    <name evidence="4" type="primary">dgk</name>
    <name evidence="4" type="ORF">AW10_01022</name>
</gene>
<evidence type="ECO:0000256" key="2">
    <source>
        <dbReference type="PIRSR" id="PIRSR000705-3"/>
    </source>
</evidence>
<dbReference type="PATRIC" id="fig|1454003.3.peg.1059"/>
<comment type="caution">
    <text evidence="4">The sequence shown here is derived from an EMBL/GenBank/DDBJ whole genome shotgun (WGS) entry which is preliminary data.</text>
</comment>
<sequence>MSARNTLTAARHIVVEGPIGAGKTSLARRLGTHIDAQLLLEQPERNPFLSRFYQDQERFALQTQLFFLFQRLDQLRDLSQPDFFVRPVVVDYLLEKDPLFALLTLSEDEYGLYRKIYEQLSPTVTPPDLVIYLQAKPETLIARVRKRGVDMERRIGDAYLTVLAESYMRFFHNYDAAPVMVVNSENINFVDSDDDFQLLVKRIESMRGHREYFNRGE</sequence>
<dbReference type="Pfam" id="PF01712">
    <property type="entry name" value="dNK"/>
    <property type="match status" value="1"/>
</dbReference>
<dbReference type="InterPro" id="IPR002624">
    <property type="entry name" value="DCK/DGK"/>
</dbReference>
<keyword evidence="2" id="KW-0547">Nucleotide-binding</keyword>
<evidence type="ECO:0000313" key="5">
    <source>
        <dbReference type="Proteomes" id="UP000021816"/>
    </source>
</evidence>
<accession>A0A011PXX5</accession>
<feature type="active site" description="Proton acceptor" evidence="1">
    <location>
        <position position="91"/>
    </location>
</feature>
<dbReference type="PANTHER" id="PTHR10513:SF46">
    <property type="entry name" value="DEOXYGUANOSINE KINASE"/>
    <property type="match status" value="1"/>
</dbReference>
<dbReference type="GO" id="GO:0005737">
    <property type="term" value="C:cytoplasm"/>
    <property type="evidence" value="ECO:0007669"/>
    <property type="project" value="TreeGrafter"/>
</dbReference>
<keyword evidence="4" id="KW-0808">Transferase</keyword>
<dbReference type="Gene3D" id="3.40.50.300">
    <property type="entry name" value="P-loop containing nucleotide triphosphate hydrolases"/>
    <property type="match status" value="1"/>
</dbReference>
<feature type="domain" description="Deoxynucleoside kinase" evidence="3">
    <location>
        <begin position="13"/>
        <end position="205"/>
    </location>
</feature>
<keyword evidence="2" id="KW-0067">ATP-binding</keyword>
<evidence type="ECO:0000259" key="3">
    <source>
        <dbReference type="Pfam" id="PF01712"/>
    </source>
</evidence>
<dbReference type="AlphaFoldDB" id="A0A011PXX5"/>
<dbReference type="PANTHER" id="PTHR10513">
    <property type="entry name" value="DEOXYNUCLEOSIDE KINASE"/>
    <property type="match status" value="1"/>
</dbReference>
<keyword evidence="4" id="KW-0418">Kinase</keyword>
<dbReference type="InterPro" id="IPR031314">
    <property type="entry name" value="DNK_dom"/>
</dbReference>
<protein>
    <submittedName>
        <fullName evidence="4">Deoxyguanosine kinase</fullName>
        <ecNumber evidence="4">2.7.1.113</ecNumber>
    </submittedName>
</protein>
<name>A0A011PXX5_9PROT</name>
<dbReference type="SUPFAM" id="SSF52540">
    <property type="entry name" value="P-loop containing nucleoside triphosphate hydrolases"/>
    <property type="match status" value="1"/>
</dbReference>
<organism evidence="4 5">
    <name type="scientific">Candidatus Accumulibacter appositus</name>
    <dbReference type="NCBI Taxonomy" id="1454003"/>
    <lineage>
        <taxon>Bacteria</taxon>
        <taxon>Pseudomonadati</taxon>
        <taxon>Pseudomonadota</taxon>
        <taxon>Betaproteobacteria</taxon>
        <taxon>Candidatus Accumulibacter</taxon>
    </lineage>
</organism>
<dbReference type="InterPro" id="IPR027417">
    <property type="entry name" value="P-loop_NTPase"/>
</dbReference>
<feature type="binding site" evidence="2">
    <location>
        <begin position="143"/>
        <end position="147"/>
    </location>
    <ligand>
        <name>ATP</name>
        <dbReference type="ChEBI" id="CHEBI:30616"/>
    </ligand>
</feature>
<evidence type="ECO:0000256" key="1">
    <source>
        <dbReference type="PIRSR" id="PIRSR000705-1"/>
    </source>
</evidence>
<proteinExistence type="predicted"/>
<dbReference type="EMBL" id="JEMX01000019">
    <property type="protein sequence ID" value="EXI81715.1"/>
    <property type="molecule type" value="Genomic_DNA"/>
</dbReference>